<comment type="similarity">
    <text evidence="1 3">Belongs to the enoyl-CoA hydratase/isomerase family.</text>
</comment>
<dbReference type="Proteomes" id="UP000766550">
    <property type="component" value="Unassembled WGS sequence"/>
</dbReference>
<feature type="compositionally biased region" description="Basic and acidic residues" evidence="4">
    <location>
        <begin position="257"/>
        <end position="275"/>
    </location>
</feature>
<dbReference type="PANTHER" id="PTHR11941:SF54">
    <property type="entry name" value="ENOYL-COA HYDRATASE, MITOCHONDRIAL"/>
    <property type="match status" value="1"/>
</dbReference>
<protein>
    <submittedName>
        <fullName evidence="5">Enoyl-CoA hydratase/isomerase family protein</fullName>
    </submittedName>
</protein>
<evidence type="ECO:0000256" key="4">
    <source>
        <dbReference type="SAM" id="MobiDB-lite"/>
    </source>
</evidence>
<dbReference type="InterPro" id="IPR001753">
    <property type="entry name" value="Enoyl-CoA_hydra/iso"/>
</dbReference>
<dbReference type="RefSeq" id="WP_162318821.1">
    <property type="nucleotide sequence ID" value="NZ_JAHQXF010000003.1"/>
</dbReference>
<organism evidence="5 6">
    <name type="scientific">Haloarcula limicola</name>
    <dbReference type="NCBI Taxonomy" id="1429915"/>
    <lineage>
        <taxon>Archaea</taxon>
        <taxon>Methanobacteriati</taxon>
        <taxon>Methanobacteriota</taxon>
        <taxon>Stenosarchaea group</taxon>
        <taxon>Halobacteria</taxon>
        <taxon>Halobacteriales</taxon>
        <taxon>Haloarculaceae</taxon>
        <taxon>Haloarcula</taxon>
    </lineage>
</organism>
<dbReference type="PROSITE" id="PS00166">
    <property type="entry name" value="ENOYL_COA_HYDRATASE"/>
    <property type="match status" value="1"/>
</dbReference>
<dbReference type="InterPro" id="IPR014748">
    <property type="entry name" value="Enoyl-CoA_hydra_C"/>
</dbReference>
<feature type="region of interest" description="Disordered" evidence="4">
    <location>
        <begin position="254"/>
        <end position="281"/>
    </location>
</feature>
<evidence type="ECO:0000256" key="3">
    <source>
        <dbReference type="RuleBase" id="RU003707"/>
    </source>
</evidence>
<keyword evidence="2" id="KW-0456">Lyase</keyword>
<dbReference type="PANTHER" id="PTHR11941">
    <property type="entry name" value="ENOYL-COA HYDRATASE-RELATED"/>
    <property type="match status" value="1"/>
</dbReference>
<dbReference type="CDD" id="cd06558">
    <property type="entry name" value="crotonase-like"/>
    <property type="match status" value="1"/>
</dbReference>
<dbReference type="Gene3D" id="1.10.12.10">
    <property type="entry name" value="Lyase 2-enoyl-coa Hydratase, Chain A, domain 2"/>
    <property type="match status" value="1"/>
</dbReference>
<dbReference type="AlphaFoldDB" id="A0A8J7YCK0"/>
<dbReference type="Pfam" id="PF00378">
    <property type="entry name" value="ECH_1"/>
    <property type="match status" value="1"/>
</dbReference>
<comment type="caution">
    <text evidence="5">The sequence shown here is derived from an EMBL/GenBank/DDBJ whole genome shotgun (WGS) entry which is preliminary data.</text>
</comment>
<dbReference type="GO" id="GO:0016829">
    <property type="term" value="F:lyase activity"/>
    <property type="evidence" value="ECO:0007669"/>
    <property type="project" value="UniProtKB-KW"/>
</dbReference>
<dbReference type="GO" id="GO:0006635">
    <property type="term" value="P:fatty acid beta-oxidation"/>
    <property type="evidence" value="ECO:0007669"/>
    <property type="project" value="TreeGrafter"/>
</dbReference>
<dbReference type="Gene3D" id="3.90.226.10">
    <property type="entry name" value="2-enoyl-CoA Hydratase, Chain A, domain 1"/>
    <property type="match status" value="1"/>
</dbReference>
<evidence type="ECO:0000256" key="1">
    <source>
        <dbReference type="ARBA" id="ARBA00005254"/>
    </source>
</evidence>
<evidence type="ECO:0000313" key="5">
    <source>
        <dbReference type="EMBL" id="MBV0925968.1"/>
    </source>
</evidence>
<accession>A0A8J7YCK0</accession>
<dbReference type="OrthoDB" id="27846at2157"/>
<evidence type="ECO:0000256" key="2">
    <source>
        <dbReference type="ARBA" id="ARBA00023239"/>
    </source>
</evidence>
<proteinExistence type="inferred from homology"/>
<dbReference type="EMBL" id="JAHQXF010000003">
    <property type="protein sequence ID" value="MBV0925968.1"/>
    <property type="molecule type" value="Genomic_DNA"/>
</dbReference>
<evidence type="ECO:0000313" key="6">
    <source>
        <dbReference type="Proteomes" id="UP000766550"/>
    </source>
</evidence>
<sequence length="281" mass="31237">MESFDQLDLEYFQTEVENNVGILRIDRPPVNAHNIDVLLELQRAVEGVRFDDNVRVCVFGSANESIFSTGFDINDLQTEEAHQIGYASQTSKEIIMKMRTTDTIFIAAVDGHCMGGGLELALACDFRFVGDDDDYRVGMPEVHLGLIAGEAGTQLLPRYIDRSEALRMMITGEELTPQEAHDKDIFDEIHPPEDLEDAVFEFAEQIVEKPAGAVGHNKLAVNEGLEMPLWDALSHERELQNALLGSESAKEGVNAFLEDREPDFVGVEIGEKEAPEPQSDD</sequence>
<dbReference type="InterPro" id="IPR029045">
    <property type="entry name" value="ClpP/crotonase-like_dom_sf"/>
</dbReference>
<dbReference type="SUPFAM" id="SSF52096">
    <property type="entry name" value="ClpP/crotonase"/>
    <property type="match status" value="1"/>
</dbReference>
<keyword evidence="6" id="KW-1185">Reference proteome</keyword>
<dbReference type="InterPro" id="IPR018376">
    <property type="entry name" value="Enoyl-CoA_hyd/isom_CS"/>
</dbReference>
<name>A0A8J7YCK0_9EURY</name>
<gene>
    <name evidence="5" type="ORF">KTS45_17330</name>
</gene>
<reference evidence="5 6" key="1">
    <citation type="submission" date="2021-06" db="EMBL/GenBank/DDBJ databases">
        <title>New haloarchaea isolates fom saline soil.</title>
        <authorList>
            <person name="Duran-Viseras A."/>
            <person name="Sanchez-Porro C.S."/>
            <person name="Ventosa A."/>
        </authorList>
    </citation>
    <scope>NUCLEOTIDE SEQUENCE [LARGE SCALE GENOMIC DNA]</scope>
    <source>
        <strain evidence="5 6">JCM 183640</strain>
    </source>
</reference>